<dbReference type="InterPro" id="IPR015943">
    <property type="entry name" value="WD40/YVTN_repeat-like_dom_sf"/>
</dbReference>
<keyword evidence="1" id="KW-1185">Reference proteome</keyword>
<evidence type="ECO:0000313" key="2">
    <source>
        <dbReference type="RefSeq" id="XP_014471258.1"/>
    </source>
</evidence>
<gene>
    <name evidence="2" type="primary">LOC106742624</name>
</gene>
<dbReference type="GeneID" id="106742624"/>
<name>A0A6P3WYQ8_DINQU</name>
<proteinExistence type="predicted"/>
<dbReference type="AlphaFoldDB" id="A0A6P3WYQ8"/>
<dbReference type="Proteomes" id="UP000515204">
    <property type="component" value="Unplaced"/>
</dbReference>
<accession>A0A6P3WYQ8</accession>
<dbReference type="SUPFAM" id="SSF69322">
    <property type="entry name" value="Tricorn protease domain 2"/>
    <property type="match status" value="1"/>
</dbReference>
<dbReference type="SMART" id="SM00320">
    <property type="entry name" value="WD40"/>
    <property type="match status" value="4"/>
</dbReference>
<dbReference type="GO" id="GO:0005815">
    <property type="term" value="C:microtubule organizing center"/>
    <property type="evidence" value="ECO:0007669"/>
    <property type="project" value="TreeGrafter"/>
</dbReference>
<dbReference type="RefSeq" id="XP_014471258.1">
    <property type="nucleotide sequence ID" value="XM_014615772.1"/>
</dbReference>
<dbReference type="PANTHER" id="PTHR16220:SF0">
    <property type="entry name" value="WD REPEAT-CONTAINING PROTEIN WRAP73"/>
    <property type="match status" value="1"/>
</dbReference>
<sequence length="456" mass="52422">MAANIDEDKVFRTNNRLCYFSNNGAHLAVAFQSNLLIKDAKTFDTRHSFIFADVIQCMEWSPNSEYILCANIRKAIIQVYSVHHPQWKCKLIEGSAGLQSVAWSPDSKCILTTADFNIQISIWNLQDQTVWYIQNLKTSAFDKLCFSPSGIRLAVIVTEENKNTVEIYKTDSWKISRKLICDRLRSIDGIRWSPNDELLCIWCSSTAEPKLIVYSTVWERHVVAFSPLEIAQSTAHSSERKLKGIESIEWIPSGQLLAVIGFNEVIVLLNYVTWTPLSQLYLDPVIRDCNYLTKVYKECTDSGNNPNKCIVSCNERVLREIHERPIYIEIGKKDSSDNFSVAKVNLLEFSTCGQYLAVKHELYPTTLWIWDIFTDYLDYLQLENPVTAIKWSPIRPQLLVFSERTARVYEWSRKGARILPMSKYTSVIDAHWHPTGDKVALCGYNKAMIYEITDIP</sequence>
<reference evidence="2" key="1">
    <citation type="submission" date="2025-08" db="UniProtKB">
        <authorList>
            <consortium name="RefSeq"/>
        </authorList>
    </citation>
    <scope>IDENTIFICATION</scope>
</reference>
<dbReference type="PANTHER" id="PTHR16220">
    <property type="entry name" value="WD REPEAT PROTEIN 8-RELATED"/>
    <property type="match status" value="1"/>
</dbReference>
<dbReference type="KEGG" id="dqu:106742624"/>
<dbReference type="Gene3D" id="2.130.10.10">
    <property type="entry name" value="YVTN repeat-like/Quinoprotein amine dehydrogenase"/>
    <property type="match status" value="2"/>
</dbReference>
<dbReference type="GO" id="GO:1990811">
    <property type="term" value="C:MWP complex"/>
    <property type="evidence" value="ECO:0007669"/>
    <property type="project" value="TreeGrafter"/>
</dbReference>
<protein>
    <submittedName>
        <fullName evidence="2">WD repeat-containing protein WRAP73-like</fullName>
    </submittedName>
</protein>
<dbReference type="InterPro" id="IPR001680">
    <property type="entry name" value="WD40_rpt"/>
</dbReference>
<dbReference type="Pfam" id="PF00400">
    <property type="entry name" value="WD40"/>
    <property type="match status" value="1"/>
</dbReference>
<evidence type="ECO:0000313" key="1">
    <source>
        <dbReference type="Proteomes" id="UP000515204"/>
    </source>
</evidence>
<dbReference type="OrthoDB" id="308690at2759"/>
<dbReference type="InterPro" id="IPR052778">
    <property type="entry name" value="Centrosome-WD_assoc"/>
</dbReference>
<organism evidence="1 2">
    <name type="scientific">Dinoponera quadriceps</name>
    <name type="common">South American ant</name>
    <dbReference type="NCBI Taxonomy" id="609295"/>
    <lineage>
        <taxon>Eukaryota</taxon>
        <taxon>Metazoa</taxon>
        <taxon>Ecdysozoa</taxon>
        <taxon>Arthropoda</taxon>
        <taxon>Hexapoda</taxon>
        <taxon>Insecta</taxon>
        <taxon>Pterygota</taxon>
        <taxon>Neoptera</taxon>
        <taxon>Endopterygota</taxon>
        <taxon>Hymenoptera</taxon>
        <taxon>Apocrita</taxon>
        <taxon>Aculeata</taxon>
        <taxon>Formicoidea</taxon>
        <taxon>Formicidae</taxon>
        <taxon>Ponerinae</taxon>
        <taxon>Ponerini</taxon>
        <taxon>Dinoponera</taxon>
    </lineage>
</organism>